<dbReference type="Proteomes" id="UP000314294">
    <property type="component" value="Unassembled WGS sequence"/>
</dbReference>
<organism evidence="1 2">
    <name type="scientific">Liparis tanakae</name>
    <name type="common">Tanaka's snailfish</name>
    <dbReference type="NCBI Taxonomy" id="230148"/>
    <lineage>
        <taxon>Eukaryota</taxon>
        <taxon>Metazoa</taxon>
        <taxon>Chordata</taxon>
        <taxon>Craniata</taxon>
        <taxon>Vertebrata</taxon>
        <taxon>Euteleostomi</taxon>
        <taxon>Actinopterygii</taxon>
        <taxon>Neopterygii</taxon>
        <taxon>Teleostei</taxon>
        <taxon>Neoteleostei</taxon>
        <taxon>Acanthomorphata</taxon>
        <taxon>Eupercaria</taxon>
        <taxon>Perciformes</taxon>
        <taxon>Cottioidei</taxon>
        <taxon>Cottales</taxon>
        <taxon>Liparidae</taxon>
        <taxon>Liparis</taxon>
    </lineage>
</organism>
<keyword evidence="2" id="KW-1185">Reference proteome</keyword>
<evidence type="ECO:0000313" key="2">
    <source>
        <dbReference type="Proteomes" id="UP000314294"/>
    </source>
</evidence>
<reference evidence="1 2" key="1">
    <citation type="submission" date="2019-03" db="EMBL/GenBank/DDBJ databases">
        <title>First draft genome of Liparis tanakae, snailfish: a comprehensive survey of snailfish specific genes.</title>
        <authorList>
            <person name="Kim W."/>
            <person name="Song I."/>
            <person name="Jeong J.-H."/>
            <person name="Kim D."/>
            <person name="Kim S."/>
            <person name="Ryu S."/>
            <person name="Song J.Y."/>
            <person name="Lee S.K."/>
        </authorList>
    </citation>
    <scope>NUCLEOTIDE SEQUENCE [LARGE SCALE GENOMIC DNA]</scope>
    <source>
        <tissue evidence="1">Muscle</tissue>
    </source>
</reference>
<comment type="caution">
    <text evidence="1">The sequence shown here is derived from an EMBL/GenBank/DDBJ whole genome shotgun (WGS) entry which is preliminary data.</text>
</comment>
<proteinExistence type="predicted"/>
<evidence type="ECO:0000313" key="1">
    <source>
        <dbReference type="EMBL" id="TNN29915.1"/>
    </source>
</evidence>
<dbReference type="EMBL" id="SRLO01005043">
    <property type="protein sequence ID" value="TNN29915.1"/>
    <property type="molecule type" value="Genomic_DNA"/>
</dbReference>
<gene>
    <name evidence="1" type="ORF">EYF80_059935</name>
</gene>
<dbReference type="AlphaFoldDB" id="A0A4Z2EMC4"/>
<sequence>MRKELETLKEGELEILREALGSEIDFLKSVSCERKPQITP</sequence>
<name>A0A4Z2EMC4_9TELE</name>
<accession>A0A4Z2EMC4</accession>
<protein>
    <submittedName>
        <fullName evidence="1">Uncharacterized protein</fullName>
    </submittedName>
</protein>